<evidence type="ECO:0000313" key="2">
    <source>
        <dbReference type="EMBL" id="GBM11432.1"/>
    </source>
</evidence>
<dbReference type="InterPro" id="IPR004875">
    <property type="entry name" value="DDE_SF_endonuclease_dom"/>
</dbReference>
<reference evidence="2 3" key="1">
    <citation type="journal article" date="2019" name="Sci. Rep.">
        <title>Orb-weaving spider Araneus ventricosus genome elucidates the spidroin gene catalogue.</title>
        <authorList>
            <person name="Kono N."/>
            <person name="Nakamura H."/>
            <person name="Ohtoshi R."/>
            <person name="Moran D.A.P."/>
            <person name="Shinohara A."/>
            <person name="Yoshida Y."/>
            <person name="Fujiwara M."/>
            <person name="Mori M."/>
            <person name="Tomita M."/>
            <person name="Arakawa K."/>
        </authorList>
    </citation>
    <scope>NUCLEOTIDE SEQUENCE [LARGE SCALE GENOMIC DNA]</scope>
</reference>
<dbReference type="Pfam" id="PF03184">
    <property type="entry name" value="DDE_1"/>
    <property type="match status" value="1"/>
</dbReference>
<dbReference type="GO" id="GO:0003676">
    <property type="term" value="F:nucleic acid binding"/>
    <property type="evidence" value="ECO:0007669"/>
    <property type="project" value="InterPro"/>
</dbReference>
<dbReference type="Proteomes" id="UP000499080">
    <property type="component" value="Unassembled WGS sequence"/>
</dbReference>
<organism evidence="2 3">
    <name type="scientific">Araneus ventricosus</name>
    <name type="common">Orbweaver spider</name>
    <name type="synonym">Epeira ventricosa</name>
    <dbReference type="NCBI Taxonomy" id="182803"/>
    <lineage>
        <taxon>Eukaryota</taxon>
        <taxon>Metazoa</taxon>
        <taxon>Ecdysozoa</taxon>
        <taxon>Arthropoda</taxon>
        <taxon>Chelicerata</taxon>
        <taxon>Arachnida</taxon>
        <taxon>Araneae</taxon>
        <taxon>Araneomorphae</taxon>
        <taxon>Entelegynae</taxon>
        <taxon>Araneoidea</taxon>
        <taxon>Araneidae</taxon>
        <taxon>Araneus</taxon>
    </lineage>
</organism>
<evidence type="ECO:0000259" key="1">
    <source>
        <dbReference type="Pfam" id="PF03184"/>
    </source>
</evidence>
<feature type="domain" description="DDE-1" evidence="1">
    <location>
        <begin position="83"/>
        <end position="113"/>
    </location>
</feature>
<dbReference type="AlphaFoldDB" id="A0A4Y2D3U2"/>
<gene>
    <name evidence="2" type="primary">TIGD6_232</name>
    <name evidence="2" type="ORF">AVEN_249165_1</name>
</gene>
<keyword evidence="3" id="KW-1185">Reference proteome</keyword>
<comment type="caution">
    <text evidence="2">The sequence shown here is derived from an EMBL/GenBank/DDBJ whole genome shotgun (WGS) entry which is preliminary data.</text>
</comment>
<proteinExistence type="predicted"/>
<protein>
    <submittedName>
        <fullName evidence="2">Tigger transposable element-derived protein 6</fullName>
    </submittedName>
</protein>
<accession>A0A4Y2D3U2</accession>
<sequence length="114" mass="12729">MAGSTDLKKRINLCFKYICGESGSVDIEIVHQWKENTLANLLKDVPRDIFSGDETGLFFNLLPDKALTVKGENCHRGKLSKMHLTVLLCTNADGNEKLTPLVIGEQRNHDVSKM</sequence>
<name>A0A4Y2D3U2_ARAVE</name>
<evidence type="ECO:0000313" key="3">
    <source>
        <dbReference type="Proteomes" id="UP000499080"/>
    </source>
</evidence>
<dbReference type="OrthoDB" id="7688588at2759"/>
<dbReference type="EMBL" id="BGPR01000299">
    <property type="protein sequence ID" value="GBM11432.1"/>
    <property type="molecule type" value="Genomic_DNA"/>
</dbReference>